<gene>
    <name evidence="3" type="ORF">Poly21_35990</name>
</gene>
<organism evidence="3 4">
    <name type="scientific">Allorhodopirellula heiligendammensis</name>
    <dbReference type="NCBI Taxonomy" id="2714739"/>
    <lineage>
        <taxon>Bacteria</taxon>
        <taxon>Pseudomonadati</taxon>
        <taxon>Planctomycetota</taxon>
        <taxon>Planctomycetia</taxon>
        <taxon>Pirellulales</taxon>
        <taxon>Pirellulaceae</taxon>
        <taxon>Allorhodopirellula</taxon>
    </lineage>
</organism>
<evidence type="ECO:0000256" key="2">
    <source>
        <dbReference type="SAM" id="Phobius"/>
    </source>
</evidence>
<evidence type="ECO:0000256" key="1">
    <source>
        <dbReference type="SAM" id="MobiDB-lite"/>
    </source>
</evidence>
<feature type="transmembrane region" description="Helical" evidence="2">
    <location>
        <begin position="57"/>
        <end position="83"/>
    </location>
</feature>
<feature type="region of interest" description="Disordered" evidence="1">
    <location>
        <begin position="150"/>
        <end position="180"/>
    </location>
</feature>
<name>A0A5C6BZN3_9BACT</name>
<keyword evidence="2" id="KW-0472">Membrane</keyword>
<dbReference type="EMBL" id="SJPU01000002">
    <property type="protein sequence ID" value="TWU16394.1"/>
    <property type="molecule type" value="Genomic_DNA"/>
</dbReference>
<feature type="transmembrane region" description="Helical" evidence="2">
    <location>
        <begin position="95"/>
        <end position="113"/>
    </location>
</feature>
<proteinExistence type="predicted"/>
<keyword evidence="2" id="KW-0812">Transmembrane</keyword>
<keyword evidence="4" id="KW-1185">Reference proteome</keyword>
<keyword evidence="2" id="KW-1133">Transmembrane helix</keyword>
<evidence type="ECO:0000313" key="4">
    <source>
        <dbReference type="Proteomes" id="UP000319908"/>
    </source>
</evidence>
<sequence>MARIGIVFGLVLFGLTIAALSATTQKSYTQFLPMMFGIPLLFFGVVALNPHRRGDSVFAALILALVGMVIATVRTIVLAVSWVRGGDINSLSFQLVASMSVVCCVFVVIAGLWRRRRKAEEERVEDARRRSAALLRNPLAVNPPVADPVIPAHIDPENPYQTPAILNESSSTPPTDDPAK</sequence>
<feature type="transmembrane region" description="Helical" evidence="2">
    <location>
        <begin position="31"/>
        <end position="50"/>
    </location>
</feature>
<accession>A0A5C6BZN3</accession>
<reference evidence="3 4" key="1">
    <citation type="journal article" date="2020" name="Antonie Van Leeuwenhoek">
        <title>Rhodopirellula heiligendammensis sp. nov., Rhodopirellula pilleata sp. nov., and Rhodopirellula solitaria sp. nov. isolated from natural or artificial marine surfaces in Northern Germany and California, USA, and emended description of the genus Rhodopirellula.</title>
        <authorList>
            <person name="Kallscheuer N."/>
            <person name="Wiegand S."/>
            <person name="Jogler M."/>
            <person name="Boedeker C."/>
            <person name="Peeters S.H."/>
            <person name="Rast P."/>
            <person name="Heuer A."/>
            <person name="Jetten M.S.M."/>
            <person name="Rohde M."/>
            <person name="Jogler C."/>
        </authorList>
    </citation>
    <scope>NUCLEOTIDE SEQUENCE [LARGE SCALE GENOMIC DNA]</scope>
    <source>
        <strain evidence="3 4">Poly21</strain>
    </source>
</reference>
<dbReference type="OrthoDB" id="275750at2"/>
<dbReference type="RefSeq" id="WP_146408053.1">
    <property type="nucleotide sequence ID" value="NZ_SJPU01000002.1"/>
</dbReference>
<dbReference type="InterPro" id="IPR036259">
    <property type="entry name" value="MFS_trans_sf"/>
</dbReference>
<comment type="caution">
    <text evidence="3">The sequence shown here is derived from an EMBL/GenBank/DDBJ whole genome shotgun (WGS) entry which is preliminary data.</text>
</comment>
<dbReference type="Proteomes" id="UP000319908">
    <property type="component" value="Unassembled WGS sequence"/>
</dbReference>
<evidence type="ECO:0000313" key="3">
    <source>
        <dbReference type="EMBL" id="TWU16394.1"/>
    </source>
</evidence>
<dbReference type="SUPFAM" id="SSF103473">
    <property type="entry name" value="MFS general substrate transporter"/>
    <property type="match status" value="1"/>
</dbReference>
<dbReference type="AlphaFoldDB" id="A0A5C6BZN3"/>
<protein>
    <submittedName>
        <fullName evidence="3">Uncharacterized protein</fullName>
    </submittedName>
</protein>